<accession>A0A1K0FJD8</accession>
<dbReference type="PANTHER" id="PTHR33392:SF6">
    <property type="entry name" value="POLYISOPRENYL-TEICHOIC ACID--PEPTIDOGLYCAN TEICHOIC ACID TRANSFERASE TAGU"/>
    <property type="match status" value="1"/>
</dbReference>
<dbReference type="Pfam" id="PF03816">
    <property type="entry name" value="LytR_cpsA_psr"/>
    <property type="match status" value="1"/>
</dbReference>
<evidence type="ECO:0000256" key="2">
    <source>
        <dbReference type="SAM" id="MobiDB-lite"/>
    </source>
</evidence>
<evidence type="ECO:0000256" key="1">
    <source>
        <dbReference type="ARBA" id="ARBA00006068"/>
    </source>
</evidence>
<dbReference type="PANTHER" id="PTHR33392">
    <property type="entry name" value="POLYISOPRENYL-TEICHOIC ACID--PEPTIDOGLYCAN TEICHOIC ACID TRANSFERASE TAGU"/>
    <property type="match status" value="1"/>
</dbReference>
<name>A0A1K0FJD8_9ACTN</name>
<dbReference type="InterPro" id="IPR004474">
    <property type="entry name" value="LytR_CpsA_psr"/>
</dbReference>
<evidence type="ECO:0000259" key="3">
    <source>
        <dbReference type="Pfam" id="PF03816"/>
    </source>
</evidence>
<organism evidence="4 5">
    <name type="scientific">Couchioplanes caeruleus subsp. caeruleus</name>
    <dbReference type="NCBI Taxonomy" id="56427"/>
    <lineage>
        <taxon>Bacteria</taxon>
        <taxon>Bacillati</taxon>
        <taxon>Actinomycetota</taxon>
        <taxon>Actinomycetes</taxon>
        <taxon>Micromonosporales</taxon>
        <taxon>Micromonosporaceae</taxon>
        <taxon>Couchioplanes</taxon>
    </lineage>
</organism>
<dbReference type="RefSeq" id="WP_084556548.1">
    <property type="nucleotide sequence ID" value="NZ_MEIA01000194.1"/>
</dbReference>
<evidence type="ECO:0000313" key="4">
    <source>
        <dbReference type="EMBL" id="OJF12840.1"/>
    </source>
</evidence>
<dbReference type="EMBL" id="MEIA01000194">
    <property type="protein sequence ID" value="OJF12840.1"/>
    <property type="molecule type" value="Genomic_DNA"/>
</dbReference>
<comment type="caution">
    <text evidence="4">The sequence shown here is derived from an EMBL/GenBank/DDBJ whole genome shotgun (WGS) entry which is preliminary data.</text>
</comment>
<keyword evidence="5" id="KW-1185">Reference proteome</keyword>
<gene>
    <name evidence="4" type="ORF">BG844_18465</name>
</gene>
<reference evidence="4 5" key="1">
    <citation type="submission" date="2016-09" db="EMBL/GenBank/DDBJ databases">
        <title>Couchioplanes caeruleus draft genome sequence.</title>
        <authorList>
            <person name="Sheehan J."/>
            <person name="Caffrey P."/>
        </authorList>
    </citation>
    <scope>NUCLEOTIDE SEQUENCE [LARGE SCALE GENOMIC DNA]</scope>
    <source>
        <strain evidence="4 5">DSM 43634</strain>
    </source>
</reference>
<dbReference type="InterPro" id="IPR050922">
    <property type="entry name" value="LytR/CpsA/Psr_CW_biosynth"/>
</dbReference>
<feature type="domain" description="Cell envelope-related transcriptional attenuator" evidence="3">
    <location>
        <begin position="35"/>
        <end position="78"/>
    </location>
</feature>
<dbReference type="Proteomes" id="UP000182486">
    <property type="component" value="Unassembled WGS sequence"/>
</dbReference>
<evidence type="ECO:0000313" key="5">
    <source>
        <dbReference type="Proteomes" id="UP000182486"/>
    </source>
</evidence>
<dbReference type="Gene3D" id="3.40.630.190">
    <property type="entry name" value="LCP protein"/>
    <property type="match status" value="1"/>
</dbReference>
<comment type="similarity">
    <text evidence="1">Belongs to the LytR/CpsA/Psr (LCP) family.</text>
</comment>
<protein>
    <recommendedName>
        <fullName evidence="3">Cell envelope-related transcriptional attenuator domain-containing protein</fullName>
    </recommendedName>
</protein>
<feature type="region of interest" description="Disordered" evidence="2">
    <location>
        <begin position="1"/>
        <end position="26"/>
    </location>
</feature>
<sequence>MTIDQRVVSQHRRPDGSARALRPGGGGYVGPQATYLPGTRRLVGWQAIDYARQRYTVGGDYTRQRHQRQLVEALLTRAGNAGLATDRVKLEQVLAALGDTLVFSGERTAIEYAYALRNLTPPALTRVELPGRSVYAGGGYIGEQLDAAGRGFLRAVAAGEPDAYLSTHPALIDD</sequence>
<proteinExistence type="inferred from homology"/>
<dbReference type="AlphaFoldDB" id="A0A1K0FJD8"/>